<dbReference type="AlphaFoldDB" id="A0A914YRX5"/>
<feature type="compositionally biased region" description="Polar residues" evidence="1">
    <location>
        <begin position="300"/>
        <end position="311"/>
    </location>
</feature>
<feature type="compositionally biased region" description="Low complexity" evidence="1">
    <location>
        <begin position="126"/>
        <end position="142"/>
    </location>
</feature>
<organism evidence="2 3">
    <name type="scientific">Panagrolaimus superbus</name>
    <dbReference type="NCBI Taxonomy" id="310955"/>
    <lineage>
        <taxon>Eukaryota</taxon>
        <taxon>Metazoa</taxon>
        <taxon>Ecdysozoa</taxon>
        <taxon>Nematoda</taxon>
        <taxon>Chromadorea</taxon>
        <taxon>Rhabditida</taxon>
        <taxon>Tylenchina</taxon>
        <taxon>Panagrolaimomorpha</taxon>
        <taxon>Panagrolaimoidea</taxon>
        <taxon>Panagrolaimidae</taxon>
        <taxon>Panagrolaimus</taxon>
    </lineage>
</organism>
<evidence type="ECO:0000313" key="3">
    <source>
        <dbReference type="WBParaSite" id="PSU_v2.g2406.t1"/>
    </source>
</evidence>
<accession>A0A914YRX5</accession>
<reference evidence="3" key="1">
    <citation type="submission" date="2022-11" db="UniProtKB">
        <authorList>
            <consortium name="WormBaseParasite"/>
        </authorList>
    </citation>
    <scope>IDENTIFICATION</scope>
</reference>
<proteinExistence type="predicted"/>
<dbReference type="WBParaSite" id="PSU_v2.g2406.t1">
    <property type="protein sequence ID" value="PSU_v2.g2406.t1"/>
    <property type="gene ID" value="PSU_v2.g2406"/>
</dbReference>
<evidence type="ECO:0000256" key="1">
    <source>
        <dbReference type="SAM" id="MobiDB-lite"/>
    </source>
</evidence>
<feature type="region of interest" description="Disordered" evidence="1">
    <location>
        <begin position="115"/>
        <end position="146"/>
    </location>
</feature>
<evidence type="ECO:0000313" key="2">
    <source>
        <dbReference type="Proteomes" id="UP000887577"/>
    </source>
</evidence>
<dbReference type="Proteomes" id="UP000887577">
    <property type="component" value="Unplaced"/>
</dbReference>
<protein>
    <submittedName>
        <fullName evidence="3">Uncharacterized protein</fullName>
    </submittedName>
</protein>
<feature type="region of interest" description="Disordered" evidence="1">
    <location>
        <begin position="274"/>
        <end position="336"/>
    </location>
</feature>
<name>A0A914YRX5_9BILA</name>
<sequence length="336" mass="37904">MLLDVYDENCEYRVRGTSDIRSFFHNDSDNDVEFLNETITIGNPRRPLEQWADNMRNEYFRTAASNPPSTVPVLLNQSVSPQVITIDAADNERDPIVINDSDSIIIDDAIILSDDEEGGREDDNNSDNNMFAHPDLLLPSSSRRSRDAPDSLAARIYSNPSSIFGPNYLETLRPRILSPVISRSHASRDRSPVELTSYTSRRSRSPPSFDSYGTRNRSPIFANRFRRRSRSPPPLNLYRPGNRSPTLHSNAYTELDNRLNIFDGLGPLMRSRQENLYPSRNRSYRSRTTPSPPSEAVGGPSTSAATANINESDSDIEIVSHTSSNSRKRPRYDDAH</sequence>
<feature type="region of interest" description="Disordered" evidence="1">
    <location>
        <begin position="183"/>
        <end position="249"/>
    </location>
</feature>
<keyword evidence="2" id="KW-1185">Reference proteome</keyword>
<feature type="compositionally biased region" description="Low complexity" evidence="1">
    <location>
        <begin position="277"/>
        <end position="289"/>
    </location>
</feature>